<dbReference type="SMART" id="SM00906">
    <property type="entry name" value="Fungal_trans"/>
    <property type="match status" value="1"/>
</dbReference>
<protein>
    <recommendedName>
        <fullName evidence="3">Xylanolytic transcriptional activator regulatory domain-containing protein</fullName>
    </recommendedName>
</protein>
<evidence type="ECO:0000313" key="5">
    <source>
        <dbReference type="Proteomes" id="UP000053328"/>
    </source>
</evidence>
<dbReference type="CDD" id="cd12148">
    <property type="entry name" value="fungal_TF_MHR"/>
    <property type="match status" value="1"/>
</dbReference>
<evidence type="ECO:0000256" key="1">
    <source>
        <dbReference type="ARBA" id="ARBA00023242"/>
    </source>
</evidence>
<dbReference type="VEuPathDB" id="FungiDB:PV08_03938"/>
<evidence type="ECO:0000256" key="2">
    <source>
        <dbReference type="SAM" id="MobiDB-lite"/>
    </source>
</evidence>
<dbReference type="InterPro" id="IPR007219">
    <property type="entry name" value="XnlR_reg_dom"/>
</dbReference>
<dbReference type="InterPro" id="IPR050987">
    <property type="entry name" value="AtrR-like"/>
</dbReference>
<dbReference type="HOGENOM" id="CLU_005767_2_1_1"/>
<dbReference type="GO" id="GO:0008270">
    <property type="term" value="F:zinc ion binding"/>
    <property type="evidence" value="ECO:0007669"/>
    <property type="project" value="InterPro"/>
</dbReference>
<name>A0A0D2BZI6_9EURO</name>
<dbReference type="AlphaFoldDB" id="A0A0D2BZI6"/>
<feature type="region of interest" description="Disordered" evidence="2">
    <location>
        <begin position="440"/>
        <end position="470"/>
    </location>
</feature>
<feature type="compositionally biased region" description="Polar residues" evidence="2">
    <location>
        <begin position="456"/>
        <end position="470"/>
    </location>
</feature>
<dbReference type="EMBL" id="KN847494">
    <property type="protein sequence ID" value="KIW16749.1"/>
    <property type="molecule type" value="Genomic_DNA"/>
</dbReference>
<dbReference type="GO" id="GO:0003677">
    <property type="term" value="F:DNA binding"/>
    <property type="evidence" value="ECO:0007669"/>
    <property type="project" value="InterPro"/>
</dbReference>
<proteinExistence type="predicted"/>
<dbReference type="Proteomes" id="UP000053328">
    <property type="component" value="Unassembled WGS sequence"/>
</dbReference>
<dbReference type="STRING" id="91928.A0A0D2BZI6"/>
<feature type="compositionally biased region" description="Polar residues" evidence="2">
    <location>
        <begin position="486"/>
        <end position="505"/>
    </location>
</feature>
<feature type="region of interest" description="Disordered" evidence="2">
    <location>
        <begin position="483"/>
        <end position="530"/>
    </location>
</feature>
<dbReference type="RefSeq" id="XP_016236965.1">
    <property type="nucleotide sequence ID" value="XM_016378288.1"/>
</dbReference>
<keyword evidence="5" id="KW-1185">Reference proteome</keyword>
<sequence length="624" mass="70015">MTFHAPSFLEELRQIIEGGMVSVDRFPFLMVVLIVLTIGARYCSLDAAQEFCPGVDVRQLERVLEANIEQNFLRTLDDTSVETITFTFLLTSFSLYNRNPSRGYKLFQTVVRDAQLMNLHSEATWNTEDSIAREVRRRIWWTIYGSDGFAALVFGKPRLISDTNNEVEMQKDIDDTNIVCPGIESQEPREHGMLRPVTILSYHRYKVLLYKIGEPITRNVYFHRHSETDLVIGQVQQIHRRLLDWRGALPPELKLDAVAGIETTVEHASSLNTFKRQALALGLAYDNMQIVLHRSLIAYGDTRGEFDPTKAPTRQGRSHGHAIDVAEAIKTSRNQCWESAVRTSMLGKYADVLELLRTTPVAAYFAIHALTAGVMLGIFALTDPCSERAQTAKLGISRLIQMPTDFNFREAAWQQCADILENLLRLILSEEMKVLVSGRQHNKLGGGPPEGRRSEVAQNSQYLDQLSQTRGRTASVGIMEADHTRQIGQSPVENNFRASANTPQHSYIPWSNDPHTHQPRPDMLSPNSQSVISPREDFGNALSSLQNMFRDHGSSLGFTHPDGTARVAPTDQSFGSTLQQHPSTSIAGASDGQMHSEMDFFSSSFPSFQAAGQSWLWNDGMPFM</sequence>
<dbReference type="PANTHER" id="PTHR46910:SF17">
    <property type="entry name" value="SCFA-RELATED"/>
    <property type="match status" value="1"/>
</dbReference>
<accession>A0A0D2BZI6</accession>
<evidence type="ECO:0000313" key="4">
    <source>
        <dbReference type="EMBL" id="KIW16749.1"/>
    </source>
</evidence>
<dbReference type="GO" id="GO:0003700">
    <property type="term" value="F:DNA-binding transcription factor activity"/>
    <property type="evidence" value="ECO:0007669"/>
    <property type="project" value="InterPro"/>
</dbReference>
<feature type="domain" description="Xylanolytic transcriptional activator regulatory" evidence="3">
    <location>
        <begin position="103"/>
        <end position="176"/>
    </location>
</feature>
<dbReference type="GeneID" id="27331021"/>
<evidence type="ECO:0000259" key="3">
    <source>
        <dbReference type="SMART" id="SM00906"/>
    </source>
</evidence>
<dbReference type="GO" id="GO:0006351">
    <property type="term" value="P:DNA-templated transcription"/>
    <property type="evidence" value="ECO:0007669"/>
    <property type="project" value="InterPro"/>
</dbReference>
<dbReference type="Pfam" id="PF04082">
    <property type="entry name" value="Fungal_trans"/>
    <property type="match status" value="1"/>
</dbReference>
<dbReference type="PANTHER" id="PTHR46910">
    <property type="entry name" value="TRANSCRIPTION FACTOR PDR1"/>
    <property type="match status" value="1"/>
</dbReference>
<organism evidence="4 5">
    <name type="scientific">Exophiala spinifera</name>
    <dbReference type="NCBI Taxonomy" id="91928"/>
    <lineage>
        <taxon>Eukaryota</taxon>
        <taxon>Fungi</taxon>
        <taxon>Dikarya</taxon>
        <taxon>Ascomycota</taxon>
        <taxon>Pezizomycotina</taxon>
        <taxon>Eurotiomycetes</taxon>
        <taxon>Chaetothyriomycetidae</taxon>
        <taxon>Chaetothyriales</taxon>
        <taxon>Herpotrichiellaceae</taxon>
        <taxon>Exophiala</taxon>
    </lineage>
</organism>
<keyword evidence="1" id="KW-0539">Nucleus</keyword>
<gene>
    <name evidence="4" type="ORF">PV08_03938</name>
</gene>
<reference evidence="4 5" key="1">
    <citation type="submission" date="2015-01" db="EMBL/GenBank/DDBJ databases">
        <title>The Genome Sequence of Exophiala spinifera CBS89968.</title>
        <authorList>
            <consortium name="The Broad Institute Genomics Platform"/>
            <person name="Cuomo C."/>
            <person name="de Hoog S."/>
            <person name="Gorbushina A."/>
            <person name="Stielow B."/>
            <person name="Teixiera M."/>
            <person name="Abouelleil A."/>
            <person name="Chapman S.B."/>
            <person name="Priest M."/>
            <person name="Young S.K."/>
            <person name="Wortman J."/>
            <person name="Nusbaum C."/>
            <person name="Birren B."/>
        </authorList>
    </citation>
    <scope>NUCLEOTIDE SEQUENCE [LARGE SCALE GENOMIC DNA]</scope>
    <source>
        <strain evidence="4 5">CBS 89968</strain>
    </source>
</reference>
<dbReference type="OrthoDB" id="6486656at2759"/>